<sequence length="144" mass="16409">MQRAAARKTLQKNIPMFISIRVVPVFAILFFIFILWIIVVSDSGTPNFFIDGVRNIPYGDKFGHLSLYGVLAMLVNLSLKSQQRKYFGLPFGCALVLLFALVEELTQAFFPSTRTLDIGDVFADFMGIYFAAWVSDRFSRRKHT</sequence>
<keyword evidence="1" id="KW-1133">Transmembrane helix</keyword>
<evidence type="ECO:0000313" key="2">
    <source>
        <dbReference type="EMBL" id="GGY64221.1"/>
    </source>
</evidence>
<dbReference type="Proteomes" id="UP000619761">
    <property type="component" value="Unassembled WGS sequence"/>
</dbReference>
<reference evidence="3" key="1">
    <citation type="journal article" date="2019" name="Int. J. Syst. Evol. Microbiol.">
        <title>The Global Catalogue of Microorganisms (GCM) 10K type strain sequencing project: providing services to taxonomists for standard genome sequencing and annotation.</title>
        <authorList>
            <consortium name="The Broad Institute Genomics Platform"/>
            <consortium name="The Broad Institute Genome Sequencing Center for Infectious Disease"/>
            <person name="Wu L."/>
            <person name="Ma J."/>
        </authorList>
    </citation>
    <scope>NUCLEOTIDE SEQUENCE [LARGE SCALE GENOMIC DNA]</scope>
    <source>
        <strain evidence="3">KCTC 32239</strain>
    </source>
</reference>
<feature type="transmembrane region" description="Helical" evidence="1">
    <location>
        <begin position="86"/>
        <end position="102"/>
    </location>
</feature>
<name>A0ABQ3AUB1_9GAMM</name>
<comment type="caution">
    <text evidence="2">The sequence shown here is derived from an EMBL/GenBank/DDBJ whole genome shotgun (WGS) entry which is preliminary data.</text>
</comment>
<dbReference type="NCBIfam" id="NF037970">
    <property type="entry name" value="vanZ_1"/>
    <property type="match status" value="1"/>
</dbReference>
<dbReference type="RefSeq" id="WP_229837578.1">
    <property type="nucleotide sequence ID" value="NZ_BMYZ01000001.1"/>
</dbReference>
<evidence type="ECO:0008006" key="4">
    <source>
        <dbReference type="Google" id="ProtNLM"/>
    </source>
</evidence>
<dbReference type="EMBL" id="BMYZ01000001">
    <property type="protein sequence ID" value="GGY64221.1"/>
    <property type="molecule type" value="Genomic_DNA"/>
</dbReference>
<evidence type="ECO:0000256" key="1">
    <source>
        <dbReference type="SAM" id="Phobius"/>
    </source>
</evidence>
<feature type="transmembrane region" description="Helical" evidence="1">
    <location>
        <begin position="20"/>
        <end position="41"/>
    </location>
</feature>
<accession>A0ABQ3AUB1</accession>
<feature type="transmembrane region" description="Helical" evidence="1">
    <location>
        <begin position="114"/>
        <end position="134"/>
    </location>
</feature>
<keyword evidence="3" id="KW-1185">Reference proteome</keyword>
<keyword evidence="1" id="KW-0472">Membrane</keyword>
<evidence type="ECO:0000313" key="3">
    <source>
        <dbReference type="Proteomes" id="UP000619761"/>
    </source>
</evidence>
<gene>
    <name evidence="2" type="ORF">GCM10011613_04970</name>
</gene>
<organism evidence="2 3">
    <name type="scientific">Cellvibrio zantedeschiae</name>
    <dbReference type="NCBI Taxonomy" id="1237077"/>
    <lineage>
        <taxon>Bacteria</taxon>
        <taxon>Pseudomonadati</taxon>
        <taxon>Pseudomonadota</taxon>
        <taxon>Gammaproteobacteria</taxon>
        <taxon>Cellvibrionales</taxon>
        <taxon>Cellvibrionaceae</taxon>
        <taxon>Cellvibrio</taxon>
    </lineage>
</organism>
<proteinExistence type="predicted"/>
<protein>
    <recommendedName>
        <fullName evidence="4">VanZ-like domain-containing protein</fullName>
    </recommendedName>
</protein>
<feature type="transmembrane region" description="Helical" evidence="1">
    <location>
        <begin position="61"/>
        <end position="79"/>
    </location>
</feature>
<keyword evidence="1" id="KW-0812">Transmembrane</keyword>